<evidence type="ECO:0000313" key="3">
    <source>
        <dbReference type="RefSeq" id="XP_009799061.1"/>
    </source>
</evidence>
<evidence type="ECO:0000313" key="2">
    <source>
        <dbReference type="Proteomes" id="UP000189701"/>
    </source>
</evidence>
<feature type="region of interest" description="Disordered" evidence="1">
    <location>
        <begin position="93"/>
        <end position="116"/>
    </location>
</feature>
<dbReference type="Proteomes" id="UP000189701">
    <property type="component" value="Unplaced"/>
</dbReference>
<gene>
    <name evidence="3" type="primary">LOC104245192</name>
</gene>
<accession>A0A1U7YAU0</accession>
<protein>
    <submittedName>
        <fullName evidence="3">Uncharacterized protein LOC104245192 isoform X1</fullName>
    </submittedName>
</protein>
<proteinExistence type="predicted"/>
<name>A0A1U7YAU0_NICSY</name>
<reference evidence="3" key="2">
    <citation type="submission" date="2025-08" db="UniProtKB">
        <authorList>
            <consortium name="RefSeq"/>
        </authorList>
    </citation>
    <scope>IDENTIFICATION</scope>
    <source>
        <tissue evidence="3">Leaf</tissue>
    </source>
</reference>
<organism evidence="2 3">
    <name type="scientific">Nicotiana sylvestris</name>
    <name type="common">Wood tobacco</name>
    <name type="synonym">South American tobacco</name>
    <dbReference type="NCBI Taxonomy" id="4096"/>
    <lineage>
        <taxon>Eukaryota</taxon>
        <taxon>Viridiplantae</taxon>
        <taxon>Streptophyta</taxon>
        <taxon>Embryophyta</taxon>
        <taxon>Tracheophyta</taxon>
        <taxon>Spermatophyta</taxon>
        <taxon>Magnoliopsida</taxon>
        <taxon>eudicotyledons</taxon>
        <taxon>Gunneridae</taxon>
        <taxon>Pentapetalae</taxon>
        <taxon>asterids</taxon>
        <taxon>lamiids</taxon>
        <taxon>Solanales</taxon>
        <taxon>Solanaceae</taxon>
        <taxon>Nicotianoideae</taxon>
        <taxon>Nicotianeae</taxon>
        <taxon>Nicotiana</taxon>
    </lineage>
</organism>
<sequence>MILPLNMFSFLSINIIRQIHPFFDINVVLGAQLSAMDISDVSLLQIQKLVILKLFELEITRSGLHPIKSLSGTVTVSTFVPLMGDVPGISFKSTDDMGTSTREELQTCKLSSAVPE</sequence>
<dbReference type="RefSeq" id="XP_009799061.1">
    <property type="nucleotide sequence ID" value="XM_009800759.1"/>
</dbReference>
<dbReference type="AlphaFoldDB" id="A0A1U7YAU0"/>
<evidence type="ECO:0000256" key="1">
    <source>
        <dbReference type="SAM" id="MobiDB-lite"/>
    </source>
</evidence>
<reference evidence="2" key="1">
    <citation type="journal article" date="2013" name="Genome Biol.">
        <title>Reference genomes and transcriptomes of Nicotiana sylvestris and Nicotiana tomentosiformis.</title>
        <authorList>
            <person name="Sierro N."/>
            <person name="Battey J.N."/>
            <person name="Ouadi S."/>
            <person name="Bovet L."/>
            <person name="Goepfert S."/>
            <person name="Bakaher N."/>
            <person name="Peitsch M.C."/>
            <person name="Ivanov N.V."/>
        </authorList>
    </citation>
    <scope>NUCLEOTIDE SEQUENCE [LARGE SCALE GENOMIC DNA]</scope>
</reference>
<keyword evidence="2" id="KW-1185">Reference proteome</keyword>